<proteinExistence type="predicted"/>
<accession>A0A0E9U183</accession>
<sequence length="12" mass="1286">MNPRSGQGSYCS</sequence>
<dbReference type="EMBL" id="GBXM01049642">
    <property type="protein sequence ID" value="JAH58935.1"/>
    <property type="molecule type" value="Transcribed_RNA"/>
</dbReference>
<name>A0A0E9U183_ANGAN</name>
<protein>
    <submittedName>
        <fullName evidence="1">Uncharacterized protein</fullName>
    </submittedName>
</protein>
<evidence type="ECO:0000313" key="1">
    <source>
        <dbReference type="EMBL" id="JAH58935.1"/>
    </source>
</evidence>
<reference evidence="1" key="2">
    <citation type="journal article" date="2015" name="Fish Shellfish Immunol.">
        <title>Early steps in the European eel (Anguilla anguilla)-Vibrio vulnificus interaction in the gills: Role of the RtxA13 toxin.</title>
        <authorList>
            <person name="Callol A."/>
            <person name="Pajuelo D."/>
            <person name="Ebbesson L."/>
            <person name="Teles M."/>
            <person name="MacKenzie S."/>
            <person name="Amaro C."/>
        </authorList>
    </citation>
    <scope>NUCLEOTIDE SEQUENCE</scope>
</reference>
<reference evidence="1" key="1">
    <citation type="submission" date="2014-11" db="EMBL/GenBank/DDBJ databases">
        <authorList>
            <person name="Amaro Gonzalez C."/>
        </authorList>
    </citation>
    <scope>NUCLEOTIDE SEQUENCE</scope>
</reference>
<organism evidence="1">
    <name type="scientific">Anguilla anguilla</name>
    <name type="common">European freshwater eel</name>
    <name type="synonym">Muraena anguilla</name>
    <dbReference type="NCBI Taxonomy" id="7936"/>
    <lineage>
        <taxon>Eukaryota</taxon>
        <taxon>Metazoa</taxon>
        <taxon>Chordata</taxon>
        <taxon>Craniata</taxon>
        <taxon>Vertebrata</taxon>
        <taxon>Euteleostomi</taxon>
        <taxon>Actinopterygii</taxon>
        <taxon>Neopterygii</taxon>
        <taxon>Teleostei</taxon>
        <taxon>Anguilliformes</taxon>
        <taxon>Anguillidae</taxon>
        <taxon>Anguilla</taxon>
    </lineage>
</organism>